<feature type="compositionally biased region" description="Polar residues" evidence="6">
    <location>
        <begin position="318"/>
        <end position="331"/>
    </location>
</feature>
<dbReference type="FunCoup" id="A0A7M7H4J1">
    <property type="interactions" value="752"/>
</dbReference>
<dbReference type="Gene3D" id="1.10.418.20">
    <property type="match status" value="2"/>
</dbReference>
<feature type="compositionally biased region" description="Polar residues" evidence="6">
    <location>
        <begin position="262"/>
        <end position="277"/>
    </location>
</feature>
<evidence type="ECO:0000256" key="6">
    <source>
        <dbReference type="SAM" id="MobiDB-lite"/>
    </source>
</evidence>
<dbReference type="GO" id="GO:0005634">
    <property type="term" value="C:nucleus"/>
    <property type="evidence" value="ECO:0007669"/>
    <property type="project" value="TreeGrafter"/>
</dbReference>
<feature type="region of interest" description="Disordered" evidence="6">
    <location>
        <begin position="217"/>
        <end position="281"/>
    </location>
</feature>
<reference evidence="8" key="1">
    <citation type="submission" date="2021-01" db="UniProtKB">
        <authorList>
            <consortium name="EnsemblMetazoa"/>
        </authorList>
    </citation>
    <scope>IDENTIFICATION</scope>
</reference>
<feature type="compositionally biased region" description="Polar residues" evidence="6">
    <location>
        <begin position="219"/>
        <end position="246"/>
    </location>
</feature>
<keyword evidence="5" id="KW-0378">Hydrolase</keyword>
<sequence length="1393" mass="154482">MAQYYNLVTNSNGTYSIEDVQICSIDGQRVQFVVEDIHNGANVQISQPIVAYATSPESTEQTIFSQPTINVGAQDANAQSEQRQSVYIIKSNDPPIQQTIYNKIDSENSRFQGDNSLKVNQGNWLSTRENNEQFELVIKKEPLPVKSFVPNTVRTQQQITTAQVSAPNVVLQAGPDKKTTRLVPLTKRNSLGGQPVGILRTTLQGVNPHTVKVGKMKRNSTAASNSTISLPVRSRASTGGINANLLTTPPRAPQARPPIHATASQRNSAPLSKNALSPNIPEMGHLSERIKQANLKQRQQNNEQRQLQKQQQPVVAVNSAQRSVQSAQGPVQRQRAMGQLLQRQQNPHQQQQQQQQQQLQLQMLQQQQQPQVAQQNRQIQAAVVDESAEQLMEVDSSDNMVQLERLNCTAKSDPEENSSESVAYLQQEISDPHTTIVQHQITGNEAKMLVILADGQQRLITFEVPKEDCTVQDLLEQVTANIYSTQDPHVSLVSDPTLGINYIVDVTPRTASLEEEQHVTTTTVETTTVVTNVVETKSPGKSNNSSPSTLTHPPPSKTAPKYVEGMLAVCPYCGMSAIDFNTCQRCKRRLPDDVKAIPICSGAPVKKDSTLPPETFYKKGESGVQKPERDAVSKRGRGRGRGVSRPKQVKEPECLTISSDEEDDNRKKRLGVNKDGSSPLSSTHCEESYRIIDKEPIITNDTCINSQNPTSSIKEENLPDPITSNLTTHLPCRTVRIGSYKYAPTDPVLISSAGLKLEVPLLEDDNSFITVDIGPNDLIKALLHFSKSMPVLFFYITPQSALRIRELLGMQDPIGPYFDPAGKDQTHRRITLLPDKILDEPKATLKEIYKHKHEELNAKEANDILVQASPKTKSTQQFITVQNSAKKQTCTTSSISASSNGVIQTITVYPPPPAKGGIAINTEDFICLGEDQFLNDVIIDFYLKYLTLEILSTTDHNRTHVFSSYFYKRLTSPHTQAAENTENLSAAAKRHARVQKWTKNVNIFEKDFIVIPINEHAHWFLAIICYPGLVGTVALKTEQKSTNEKVAEKKKKDVKAKNVRMIGETTITPVNTILLDTNDDGSERDEAEGDDEEMETDSDEEDEAESKADVDQAEKTNCQTPPVKEVNKVPCILIFDSLAGASRCRVVATLRDYLSCEYLAKMGSEKLFSKDTIKGACPRVPQQSNFTDCGLYVLQYVESFFKTPITDYTLPIKTLKTWFEEIIVTRKREEIAKLLTNLVNNTKGDKTINLPKLVFPTQDGQLKQKPEPEVEPKTAKAEAENKKKTLEAAEQKSTVACSTTQSPEINSDPSKSGVSQTTIPQPSNQTLCTTDGNLLEQKEAAAVTTTTTTTKSSTDTMAFLKNKRIPRLQKSSDNPEDKQVAKKHKGESFDSCK</sequence>
<feature type="region of interest" description="Disordered" evidence="6">
    <location>
        <begin position="534"/>
        <end position="557"/>
    </location>
</feature>
<dbReference type="InterPro" id="IPR051947">
    <property type="entry name" value="Sentrin-specific_protease"/>
</dbReference>
<feature type="compositionally biased region" description="Acidic residues" evidence="6">
    <location>
        <begin position="1077"/>
        <end position="1104"/>
    </location>
</feature>
<dbReference type="InterPro" id="IPR003653">
    <property type="entry name" value="Peptidase_C48_C"/>
</dbReference>
<feature type="compositionally biased region" description="Basic and acidic residues" evidence="6">
    <location>
        <begin position="1105"/>
        <end position="1114"/>
    </location>
</feature>
<dbReference type="RefSeq" id="XP_008206472.1">
    <property type="nucleotide sequence ID" value="XM_008208250.4"/>
</dbReference>
<proteinExistence type="inferred from homology"/>
<dbReference type="PANTHER" id="PTHR46896">
    <property type="entry name" value="SENTRIN-SPECIFIC PROTEASE"/>
    <property type="match status" value="1"/>
</dbReference>
<feature type="compositionally biased region" description="Low complexity" evidence="6">
    <location>
        <begin position="295"/>
        <end position="312"/>
    </location>
</feature>
<feature type="domain" description="Ubiquitin-like protease family profile" evidence="7">
    <location>
        <begin position="918"/>
        <end position="1200"/>
    </location>
</feature>
<dbReference type="Proteomes" id="UP000002358">
    <property type="component" value="Chromosome 3"/>
</dbReference>
<evidence type="ECO:0000313" key="8">
    <source>
        <dbReference type="EnsemblMetazoa" id="XP_008206472"/>
    </source>
</evidence>
<evidence type="ECO:0000256" key="5">
    <source>
        <dbReference type="ARBA" id="ARBA00022801"/>
    </source>
</evidence>
<dbReference type="EnsemblMetazoa" id="XM_008208251">
    <property type="protein sequence ID" value="XP_008206473"/>
    <property type="gene ID" value="LOC100122748"/>
</dbReference>
<feature type="region of interest" description="Disordered" evidence="6">
    <location>
        <begin position="295"/>
        <end position="353"/>
    </location>
</feature>
<organism evidence="8 9">
    <name type="scientific">Nasonia vitripennis</name>
    <name type="common">Parasitic wasp</name>
    <dbReference type="NCBI Taxonomy" id="7425"/>
    <lineage>
        <taxon>Eukaryota</taxon>
        <taxon>Metazoa</taxon>
        <taxon>Ecdysozoa</taxon>
        <taxon>Arthropoda</taxon>
        <taxon>Hexapoda</taxon>
        <taxon>Insecta</taxon>
        <taxon>Pterygota</taxon>
        <taxon>Neoptera</taxon>
        <taxon>Endopterygota</taxon>
        <taxon>Hymenoptera</taxon>
        <taxon>Apocrita</taxon>
        <taxon>Proctotrupomorpha</taxon>
        <taxon>Chalcidoidea</taxon>
        <taxon>Pteromalidae</taxon>
        <taxon>Pteromalinae</taxon>
        <taxon>Nasonia</taxon>
    </lineage>
</organism>
<name>A0A7M7H4J1_NASVI</name>
<evidence type="ECO:0000259" key="7">
    <source>
        <dbReference type="PROSITE" id="PS50600"/>
    </source>
</evidence>
<dbReference type="RefSeq" id="XP_008206473.1">
    <property type="nucleotide sequence ID" value="XM_008208251.4"/>
</dbReference>
<dbReference type="GO" id="GO:0070139">
    <property type="term" value="F:SUMO-specific endopeptidase activity"/>
    <property type="evidence" value="ECO:0007669"/>
    <property type="project" value="TreeGrafter"/>
</dbReference>
<evidence type="ECO:0000256" key="2">
    <source>
        <dbReference type="ARBA" id="ARBA00022553"/>
    </source>
</evidence>
<dbReference type="Gene3D" id="3.30.310.130">
    <property type="entry name" value="Ubiquitin-related"/>
    <property type="match status" value="2"/>
</dbReference>
<dbReference type="Pfam" id="PF02902">
    <property type="entry name" value="Peptidase_C48"/>
    <property type="match status" value="1"/>
</dbReference>
<feature type="compositionally biased region" description="Basic and acidic residues" evidence="6">
    <location>
        <begin position="616"/>
        <end position="633"/>
    </location>
</feature>
<dbReference type="GeneID" id="100122748"/>
<feature type="region of interest" description="Disordered" evidence="6">
    <location>
        <begin position="1072"/>
        <end position="1119"/>
    </location>
</feature>
<feature type="compositionally biased region" description="Basic and acidic residues" evidence="6">
    <location>
        <begin position="1373"/>
        <end position="1393"/>
    </location>
</feature>
<evidence type="ECO:0000256" key="3">
    <source>
        <dbReference type="ARBA" id="ARBA00022670"/>
    </source>
</evidence>
<keyword evidence="9" id="KW-1185">Reference proteome</keyword>
<evidence type="ECO:0000313" key="9">
    <source>
        <dbReference type="Proteomes" id="UP000002358"/>
    </source>
</evidence>
<feature type="compositionally biased region" description="Low complexity" evidence="6">
    <location>
        <begin position="339"/>
        <end position="353"/>
    </location>
</feature>
<protein>
    <recommendedName>
        <fullName evidence="7">Ubiquitin-like protease family profile domain-containing protein</fullName>
    </recommendedName>
</protein>
<dbReference type="SUPFAM" id="SSF54001">
    <property type="entry name" value="Cysteine proteinases"/>
    <property type="match status" value="1"/>
</dbReference>
<feature type="region of interest" description="Disordered" evidence="6">
    <location>
        <begin position="1341"/>
        <end position="1393"/>
    </location>
</feature>
<dbReference type="InterPro" id="IPR038765">
    <property type="entry name" value="Papain-like_cys_pep_sf"/>
</dbReference>
<evidence type="ECO:0000256" key="4">
    <source>
        <dbReference type="ARBA" id="ARBA00022786"/>
    </source>
</evidence>
<feature type="compositionally biased region" description="Polar residues" evidence="6">
    <location>
        <begin position="1291"/>
        <end position="1329"/>
    </location>
</feature>
<dbReference type="GO" id="GO:0016926">
    <property type="term" value="P:protein desumoylation"/>
    <property type="evidence" value="ECO:0007669"/>
    <property type="project" value="TreeGrafter"/>
</dbReference>
<accession>A0A7M7H4J1</accession>
<dbReference type="GO" id="GO:0005737">
    <property type="term" value="C:cytoplasm"/>
    <property type="evidence" value="ECO:0007669"/>
    <property type="project" value="TreeGrafter"/>
</dbReference>
<dbReference type="OrthoDB" id="442460at2759"/>
<dbReference type="EnsemblMetazoa" id="XM_008208250">
    <property type="protein sequence ID" value="XP_008206472"/>
    <property type="gene ID" value="LOC100122748"/>
</dbReference>
<keyword evidence="3" id="KW-0645">Protease</keyword>
<comment type="similarity">
    <text evidence="1">Belongs to the peptidase C48 family.</text>
</comment>
<feature type="region of interest" description="Disordered" evidence="6">
    <location>
        <begin position="602"/>
        <end position="685"/>
    </location>
</feature>
<feature type="compositionally biased region" description="Basic residues" evidence="6">
    <location>
        <begin position="634"/>
        <end position="644"/>
    </location>
</feature>
<keyword evidence="2" id="KW-0597">Phosphoprotein</keyword>
<feature type="compositionally biased region" description="Low complexity" evidence="6">
    <location>
        <begin position="1344"/>
        <end position="1356"/>
    </location>
</feature>
<dbReference type="InParanoid" id="A0A7M7H4J1"/>
<dbReference type="PROSITE" id="PS50600">
    <property type="entry name" value="ULP_PROTEASE"/>
    <property type="match status" value="1"/>
</dbReference>
<dbReference type="SMR" id="A0A7M7H4J1"/>
<dbReference type="GO" id="GO:0006508">
    <property type="term" value="P:proteolysis"/>
    <property type="evidence" value="ECO:0007669"/>
    <property type="project" value="UniProtKB-KW"/>
</dbReference>
<dbReference type="KEGG" id="nvi:100122748"/>
<feature type="compositionally biased region" description="Low complexity" evidence="6">
    <location>
        <begin position="534"/>
        <end position="551"/>
    </location>
</feature>
<dbReference type="PANTHER" id="PTHR46896:SF3">
    <property type="entry name" value="FI06413P-RELATED"/>
    <property type="match status" value="1"/>
</dbReference>
<keyword evidence="4" id="KW-0833">Ubl conjugation pathway</keyword>
<evidence type="ECO:0000256" key="1">
    <source>
        <dbReference type="ARBA" id="ARBA00005234"/>
    </source>
</evidence>
<feature type="compositionally biased region" description="Basic and acidic residues" evidence="6">
    <location>
        <begin position="1262"/>
        <end position="1290"/>
    </location>
</feature>
<feature type="region of interest" description="Disordered" evidence="6">
    <location>
        <begin position="1257"/>
        <end position="1329"/>
    </location>
</feature>